<dbReference type="SUPFAM" id="SSF109709">
    <property type="entry name" value="KorB DNA-binding domain-like"/>
    <property type="match status" value="1"/>
</dbReference>
<evidence type="ECO:0000313" key="2">
    <source>
        <dbReference type="Proteomes" id="UP000249065"/>
    </source>
</evidence>
<dbReference type="Gene3D" id="1.10.10.2830">
    <property type="match status" value="1"/>
</dbReference>
<dbReference type="OrthoDB" id="1550462at2"/>
<dbReference type="AlphaFoldDB" id="A0A327M5W4"/>
<accession>A0A327M5W4</accession>
<evidence type="ECO:0000313" key="1">
    <source>
        <dbReference type="EMBL" id="RAI57553.1"/>
    </source>
</evidence>
<gene>
    <name evidence="1" type="ORF">DOO78_18380</name>
</gene>
<protein>
    <submittedName>
        <fullName evidence="1">Uncharacterized protein</fullName>
    </submittedName>
</protein>
<comment type="caution">
    <text evidence="1">The sequence shown here is derived from an EMBL/GenBank/DDBJ whole genome shotgun (WGS) entry which is preliminary data.</text>
</comment>
<reference evidence="2" key="1">
    <citation type="submission" date="2018-06" db="EMBL/GenBank/DDBJ databases">
        <authorList>
            <person name="Khan S.A."/>
        </authorList>
    </citation>
    <scope>NUCLEOTIDE SEQUENCE [LARGE SCALE GENOMIC DNA]</scope>
    <source>
        <strain evidence="2">DB-1506</strain>
    </source>
</reference>
<sequence>MTSMTVVVPMTIRRRGGRKAIVGPDGAPVAAASDALGVLQTQGDPVLVKALVRAFRWWRMLEEGRYGSIRDLATGEGIDRAYVGRVLNLTLLAPALVEAILDGRDIEAPSWEYHPSTRSMLGSTRIVDQAIRRAL</sequence>
<dbReference type="RefSeq" id="WP_111471329.1">
    <property type="nucleotide sequence ID" value="NZ_QLIX01000016.1"/>
</dbReference>
<dbReference type="Proteomes" id="UP000249065">
    <property type="component" value="Unassembled WGS sequence"/>
</dbReference>
<keyword evidence="2" id="KW-1185">Reference proteome</keyword>
<name>A0A327M5W4_9PROT</name>
<dbReference type="EMBL" id="QLIX01000016">
    <property type="protein sequence ID" value="RAI57553.1"/>
    <property type="molecule type" value="Genomic_DNA"/>
</dbReference>
<organism evidence="1 2">
    <name type="scientific">Roseicella frigidaeris</name>
    <dbReference type="NCBI Taxonomy" id="2230885"/>
    <lineage>
        <taxon>Bacteria</taxon>
        <taxon>Pseudomonadati</taxon>
        <taxon>Pseudomonadota</taxon>
        <taxon>Alphaproteobacteria</taxon>
        <taxon>Acetobacterales</taxon>
        <taxon>Roseomonadaceae</taxon>
        <taxon>Roseicella</taxon>
    </lineage>
</organism>
<proteinExistence type="predicted"/>